<dbReference type="EMBL" id="CALNXJ010000003">
    <property type="protein sequence ID" value="CAH3036548.1"/>
    <property type="molecule type" value="Genomic_DNA"/>
</dbReference>
<proteinExistence type="predicted"/>
<feature type="non-terminal residue" evidence="2">
    <location>
        <position position="122"/>
    </location>
</feature>
<dbReference type="InterPro" id="IPR049012">
    <property type="entry name" value="Mutator_transp_dom"/>
</dbReference>
<evidence type="ECO:0000313" key="2">
    <source>
        <dbReference type="EMBL" id="CAH3036548.1"/>
    </source>
</evidence>
<name>A0AAU9VUQ0_9CNID</name>
<organism evidence="2 3">
    <name type="scientific">Pocillopora meandrina</name>
    <dbReference type="NCBI Taxonomy" id="46732"/>
    <lineage>
        <taxon>Eukaryota</taxon>
        <taxon>Metazoa</taxon>
        <taxon>Cnidaria</taxon>
        <taxon>Anthozoa</taxon>
        <taxon>Hexacorallia</taxon>
        <taxon>Scleractinia</taxon>
        <taxon>Astrocoeniina</taxon>
        <taxon>Pocilloporidae</taxon>
        <taxon>Pocillopora</taxon>
    </lineage>
</organism>
<keyword evidence="3" id="KW-1185">Reference proteome</keyword>
<comment type="caution">
    <text evidence="2">The sequence shown here is derived from an EMBL/GenBank/DDBJ whole genome shotgun (WGS) entry which is preliminary data.</text>
</comment>
<reference evidence="2 3" key="1">
    <citation type="submission" date="2022-05" db="EMBL/GenBank/DDBJ databases">
        <authorList>
            <consortium name="Genoscope - CEA"/>
            <person name="William W."/>
        </authorList>
    </citation>
    <scope>NUCLEOTIDE SEQUENCE [LARGE SCALE GENOMIC DNA]</scope>
</reference>
<dbReference type="Proteomes" id="UP001159428">
    <property type="component" value="Unassembled WGS sequence"/>
</dbReference>
<evidence type="ECO:0000313" key="3">
    <source>
        <dbReference type="Proteomes" id="UP001159428"/>
    </source>
</evidence>
<sequence>MLDVEALSQACKQCELHEHLDKNSEEFQRWRADYITCKTNFKGSAPAMEPEGVDRILKRSVELHNLRYTEYYGDGESKSFSKVKLAYLASGITVEKKNASVMCRKGESRPLHDHCPPSSTSW</sequence>
<dbReference type="Pfam" id="PF20700">
    <property type="entry name" value="Mutator"/>
    <property type="match status" value="1"/>
</dbReference>
<feature type="domain" description="Mutator-like transposase" evidence="1">
    <location>
        <begin position="2"/>
        <end position="99"/>
    </location>
</feature>
<gene>
    <name evidence="2" type="ORF">PMEA_00016957</name>
</gene>
<accession>A0AAU9VUQ0</accession>
<protein>
    <recommendedName>
        <fullName evidence="1">Mutator-like transposase domain-containing protein</fullName>
    </recommendedName>
</protein>
<evidence type="ECO:0000259" key="1">
    <source>
        <dbReference type="Pfam" id="PF20700"/>
    </source>
</evidence>
<dbReference type="AlphaFoldDB" id="A0AAU9VUQ0"/>